<evidence type="ECO:0000259" key="4">
    <source>
        <dbReference type="PROSITE" id="PS50137"/>
    </source>
</evidence>
<dbReference type="SUPFAM" id="SSF54768">
    <property type="entry name" value="dsRNA-binding domain-like"/>
    <property type="match status" value="2"/>
</dbReference>
<feature type="compositionally biased region" description="Polar residues" evidence="3">
    <location>
        <begin position="97"/>
        <end position="119"/>
    </location>
</feature>
<protein>
    <submittedName>
        <fullName evidence="5">Interferon-inducible double-stranded RNA-dependent protein kinase activator A-like protein A isoform X2</fullName>
    </submittedName>
</protein>
<dbReference type="GO" id="GO:0005737">
    <property type="term" value="C:cytoplasm"/>
    <property type="evidence" value="ECO:0007669"/>
    <property type="project" value="TreeGrafter"/>
</dbReference>
<dbReference type="Proteomes" id="UP001165289">
    <property type="component" value="Unassembled WGS sequence"/>
</dbReference>
<dbReference type="PANTHER" id="PTHR46205">
    <property type="entry name" value="LOQUACIOUS, ISOFORM B"/>
    <property type="match status" value="1"/>
</dbReference>
<dbReference type="Gene3D" id="3.30.160.20">
    <property type="match status" value="3"/>
</dbReference>
<dbReference type="PANTHER" id="PTHR46205:SF3">
    <property type="entry name" value="LOQUACIOUS, ISOFORM B"/>
    <property type="match status" value="1"/>
</dbReference>
<keyword evidence="1 2" id="KW-0694">RNA-binding</keyword>
<dbReference type="SMART" id="SM00358">
    <property type="entry name" value="DSRM"/>
    <property type="match status" value="2"/>
</dbReference>
<proteinExistence type="predicted"/>
<evidence type="ECO:0000256" key="3">
    <source>
        <dbReference type="SAM" id="MobiDB-lite"/>
    </source>
</evidence>
<dbReference type="GO" id="GO:0070920">
    <property type="term" value="P:regulation of regulatory ncRNA processing"/>
    <property type="evidence" value="ECO:0007669"/>
    <property type="project" value="TreeGrafter"/>
</dbReference>
<sequence>MFAPSLKNELQEYCTSRTWRYPVYDLLEVDPEFLVRVKVTRDDGTVLTADGFGPRKKCAEKAAAGNLLLKLQAAKLEPDGVSSIPEGTTEVPMDETQGATPLLNQSTSVPPSSGKNYRSSLSEYCQHHGWKPPKYEQMESTDAPHRFLMQLTVEDKQALGRGSNKKEANEEAAKNMWNLIEQENSIPLNGAPLDHYKIINPDPEIGVLEANSNPPIPIADGDTLSVGKFNPVRDQTSTKSVPIATNYVEVLEKMLKDANSEMKISFVPIPTEGLTTDEIFLFINIGKLDATPFKTGHGKGVTEVEARNAAAYNVIQLLPDEFKPNKQNKREE</sequence>
<name>A0AAV7JJE7_9METZ</name>
<evidence type="ECO:0000313" key="6">
    <source>
        <dbReference type="Proteomes" id="UP001165289"/>
    </source>
</evidence>
<reference evidence="5 6" key="1">
    <citation type="journal article" date="2023" name="BMC Biol.">
        <title>The compact genome of the sponge Oopsacas minuta (Hexactinellida) is lacking key metazoan core genes.</title>
        <authorList>
            <person name="Santini S."/>
            <person name="Schenkelaars Q."/>
            <person name="Jourda C."/>
            <person name="Duchesne M."/>
            <person name="Belahbib H."/>
            <person name="Rocher C."/>
            <person name="Selva M."/>
            <person name="Riesgo A."/>
            <person name="Vervoort M."/>
            <person name="Leys S.P."/>
            <person name="Kodjabachian L."/>
            <person name="Le Bivic A."/>
            <person name="Borchiellini C."/>
            <person name="Claverie J.M."/>
            <person name="Renard E."/>
        </authorList>
    </citation>
    <scope>NUCLEOTIDE SEQUENCE [LARGE SCALE GENOMIC DNA]</scope>
    <source>
        <strain evidence="5">SPO-2</strain>
    </source>
</reference>
<dbReference type="GO" id="GO:0016442">
    <property type="term" value="C:RISC complex"/>
    <property type="evidence" value="ECO:0007669"/>
    <property type="project" value="TreeGrafter"/>
</dbReference>
<feature type="region of interest" description="Disordered" evidence="3">
    <location>
        <begin position="80"/>
        <end position="119"/>
    </location>
</feature>
<comment type="caution">
    <text evidence="5">The sequence shown here is derived from an EMBL/GenBank/DDBJ whole genome shotgun (WGS) entry which is preliminary data.</text>
</comment>
<dbReference type="CDD" id="cd10845">
    <property type="entry name" value="DSRM_RNAse_III_family"/>
    <property type="match status" value="1"/>
</dbReference>
<dbReference type="GO" id="GO:0005634">
    <property type="term" value="C:nucleus"/>
    <property type="evidence" value="ECO:0007669"/>
    <property type="project" value="TreeGrafter"/>
</dbReference>
<keyword evidence="5" id="KW-0418">Kinase</keyword>
<dbReference type="GO" id="GO:0035197">
    <property type="term" value="F:siRNA binding"/>
    <property type="evidence" value="ECO:0007669"/>
    <property type="project" value="TreeGrafter"/>
</dbReference>
<feature type="domain" description="DRBM" evidence="4">
    <location>
        <begin position="5"/>
        <end position="73"/>
    </location>
</feature>
<accession>A0AAV7JJE7</accession>
<dbReference type="GO" id="GO:0070578">
    <property type="term" value="C:RISC-loading complex"/>
    <property type="evidence" value="ECO:0007669"/>
    <property type="project" value="TreeGrafter"/>
</dbReference>
<keyword evidence="6" id="KW-1185">Reference proteome</keyword>
<keyword evidence="5" id="KW-0808">Transferase</keyword>
<organism evidence="5 6">
    <name type="scientific">Oopsacas minuta</name>
    <dbReference type="NCBI Taxonomy" id="111878"/>
    <lineage>
        <taxon>Eukaryota</taxon>
        <taxon>Metazoa</taxon>
        <taxon>Porifera</taxon>
        <taxon>Hexactinellida</taxon>
        <taxon>Hexasterophora</taxon>
        <taxon>Lyssacinosida</taxon>
        <taxon>Leucopsacidae</taxon>
        <taxon>Oopsacas</taxon>
    </lineage>
</organism>
<dbReference type="PROSITE" id="PS50137">
    <property type="entry name" value="DS_RBD"/>
    <property type="match status" value="2"/>
</dbReference>
<dbReference type="Pfam" id="PF00035">
    <property type="entry name" value="dsrm"/>
    <property type="match status" value="2"/>
</dbReference>
<gene>
    <name evidence="5" type="ORF">LOD99_6979</name>
</gene>
<dbReference type="GO" id="GO:0016301">
    <property type="term" value="F:kinase activity"/>
    <property type="evidence" value="ECO:0007669"/>
    <property type="project" value="UniProtKB-KW"/>
</dbReference>
<dbReference type="GO" id="GO:0003725">
    <property type="term" value="F:double-stranded RNA binding"/>
    <property type="evidence" value="ECO:0007669"/>
    <property type="project" value="TreeGrafter"/>
</dbReference>
<dbReference type="AlphaFoldDB" id="A0AAV7JJE7"/>
<dbReference type="InterPro" id="IPR014720">
    <property type="entry name" value="dsRBD_dom"/>
</dbReference>
<evidence type="ECO:0000256" key="2">
    <source>
        <dbReference type="PROSITE-ProRule" id="PRU00266"/>
    </source>
</evidence>
<evidence type="ECO:0000256" key="1">
    <source>
        <dbReference type="ARBA" id="ARBA00022884"/>
    </source>
</evidence>
<dbReference type="GO" id="GO:0030422">
    <property type="term" value="P:siRNA processing"/>
    <property type="evidence" value="ECO:0007669"/>
    <property type="project" value="TreeGrafter"/>
</dbReference>
<dbReference type="InterPro" id="IPR051247">
    <property type="entry name" value="RLC_Component"/>
</dbReference>
<feature type="domain" description="DRBM" evidence="4">
    <location>
        <begin position="116"/>
        <end position="182"/>
    </location>
</feature>
<dbReference type="EMBL" id="JAKMXF010000324">
    <property type="protein sequence ID" value="KAI6648906.1"/>
    <property type="molecule type" value="Genomic_DNA"/>
</dbReference>
<evidence type="ECO:0000313" key="5">
    <source>
        <dbReference type="EMBL" id="KAI6648906.1"/>
    </source>
</evidence>